<feature type="region of interest" description="Disordered" evidence="1">
    <location>
        <begin position="330"/>
        <end position="350"/>
    </location>
</feature>
<name>A0A9N9TQQ3_PHYSR</name>
<dbReference type="InterPro" id="IPR039212">
    <property type="entry name" value="RBFA_mitochondrial"/>
</dbReference>
<keyword evidence="3" id="KW-1185">Reference proteome</keyword>
<feature type="compositionally biased region" description="Acidic residues" evidence="1">
    <location>
        <begin position="337"/>
        <end position="350"/>
    </location>
</feature>
<organism evidence="2 3">
    <name type="scientific">Phyllotreta striolata</name>
    <name type="common">Striped flea beetle</name>
    <name type="synonym">Crioceris striolata</name>
    <dbReference type="NCBI Taxonomy" id="444603"/>
    <lineage>
        <taxon>Eukaryota</taxon>
        <taxon>Metazoa</taxon>
        <taxon>Ecdysozoa</taxon>
        <taxon>Arthropoda</taxon>
        <taxon>Hexapoda</taxon>
        <taxon>Insecta</taxon>
        <taxon>Pterygota</taxon>
        <taxon>Neoptera</taxon>
        <taxon>Endopterygota</taxon>
        <taxon>Coleoptera</taxon>
        <taxon>Polyphaga</taxon>
        <taxon>Cucujiformia</taxon>
        <taxon>Chrysomeloidea</taxon>
        <taxon>Chrysomelidae</taxon>
        <taxon>Galerucinae</taxon>
        <taxon>Alticini</taxon>
        <taxon>Phyllotreta</taxon>
    </lineage>
</organism>
<protein>
    <recommendedName>
        <fullName evidence="4">Ribosome-binding factor A, mitochondrial</fullName>
    </recommendedName>
</protein>
<sequence length="350" mass="40468">MHKERRNIRNIQISPNLKSYDAFHTSASICGTNKVANAMRKVMGKHNAKKKFYYNETIPHSAKVASEISTQRAVIDSRRAVVLNKLFMRNITDLMSTGENAHLLLGLGVEVVKVQITLDYKVLKVYWSTQNRDLYKVEEILKRVAGPLRHELSTLRLMGQVPPIQFLRDKSACVLLELDRRLAVADYGEEGPSNIDPASVFISELQLTLPIDNTTKEKIKDLERQHPIEEDLSQVTDLPLMTNCVFGLDHTSIMNRIKQASRSRINSNTENWARYKLKQYSNSVSLDVDDEKSQREVFNKFLQQRQILKKRQKEYKRSIAVPLEDYELQNEHGYEYPDGDFIEEDEDNLK</sequence>
<dbReference type="InterPro" id="IPR023799">
    <property type="entry name" value="RbfA_dom_sf"/>
</dbReference>
<dbReference type="OrthoDB" id="418445at2759"/>
<gene>
    <name evidence="2" type="ORF">PHYEVI_LOCUS7704</name>
</gene>
<evidence type="ECO:0000313" key="3">
    <source>
        <dbReference type="Proteomes" id="UP001153712"/>
    </source>
</evidence>
<accession>A0A9N9TQQ3</accession>
<reference evidence="2" key="1">
    <citation type="submission" date="2022-01" db="EMBL/GenBank/DDBJ databases">
        <authorList>
            <person name="King R."/>
        </authorList>
    </citation>
    <scope>NUCLEOTIDE SEQUENCE</scope>
</reference>
<dbReference type="InterPro" id="IPR015946">
    <property type="entry name" value="KH_dom-like_a/b"/>
</dbReference>
<dbReference type="Proteomes" id="UP001153712">
    <property type="component" value="Chromosome 4"/>
</dbReference>
<dbReference type="AlphaFoldDB" id="A0A9N9TQQ3"/>
<evidence type="ECO:0008006" key="4">
    <source>
        <dbReference type="Google" id="ProtNLM"/>
    </source>
</evidence>
<dbReference type="PANTHER" id="PTHR14725:SF0">
    <property type="entry name" value="RIBOSOME-BINDING FACTOR A, MITOCHONDRIAL-RELATED"/>
    <property type="match status" value="1"/>
</dbReference>
<dbReference type="InterPro" id="IPR000238">
    <property type="entry name" value="RbfA"/>
</dbReference>
<evidence type="ECO:0000313" key="2">
    <source>
        <dbReference type="EMBL" id="CAG9861362.1"/>
    </source>
</evidence>
<dbReference type="Gene3D" id="3.30.300.20">
    <property type="match status" value="1"/>
</dbReference>
<dbReference type="EMBL" id="OU900097">
    <property type="protein sequence ID" value="CAG9861362.1"/>
    <property type="molecule type" value="Genomic_DNA"/>
</dbReference>
<dbReference type="SUPFAM" id="SSF89919">
    <property type="entry name" value="Ribosome-binding factor A, RbfA"/>
    <property type="match status" value="1"/>
</dbReference>
<dbReference type="GO" id="GO:0006364">
    <property type="term" value="P:rRNA processing"/>
    <property type="evidence" value="ECO:0007669"/>
    <property type="project" value="InterPro"/>
</dbReference>
<evidence type="ECO:0000256" key="1">
    <source>
        <dbReference type="SAM" id="MobiDB-lite"/>
    </source>
</evidence>
<dbReference type="PANTHER" id="PTHR14725">
    <property type="entry name" value="RIBOSOME-BINDING FACTOR A, MITOCHONDRIAL-RELATED"/>
    <property type="match status" value="1"/>
</dbReference>
<proteinExistence type="predicted"/>
<dbReference type="Pfam" id="PF02033">
    <property type="entry name" value="RBFA"/>
    <property type="match status" value="1"/>
</dbReference>